<dbReference type="InterPro" id="IPR000719">
    <property type="entry name" value="Prot_kinase_dom"/>
</dbReference>
<name>A0A9W8INV3_9FUNG</name>
<dbReference type="InterPro" id="IPR001245">
    <property type="entry name" value="Ser-Thr/Tyr_kinase_cat_dom"/>
</dbReference>
<keyword evidence="3" id="KW-1185">Reference proteome</keyword>
<dbReference type="Gene3D" id="1.10.510.10">
    <property type="entry name" value="Transferase(Phosphotransferase) domain 1"/>
    <property type="match status" value="1"/>
</dbReference>
<dbReference type="AlphaFoldDB" id="A0A9W8INV3"/>
<gene>
    <name evidence="2" type="ORF">GGH94_000861</name>
</gene>
<evidence type="ECO:0000259" key="1">
    <source>
        <dbReference type="PROSITE" id="PS50011"/>
    </source>
</evidence>
<dbReference type="GO" id="GO:0004672">
    <property type="term" value="F:protein kinase activity"/>
    <property type="evidence" value="ECO:0007669"/>
    <property type="project" value="InterPro"/>
</dbReference>
<dbReference type="Proteomes" id="UP001140074">
    <property type="component" value="Unassembled WGS sequence"/>
</dbReference>
<dbReference type="GO" id="GO:0005524">
    <property type="term" value="F:ATP binding"/>
    <property type="evidence" value="ECO:0007669"/>
    <property type="project" value="InterPro"/>
</dbReference>
<feature type="domain" description="Protein kinase" evidence="1">
    <location>
        <begin position="1"/>
        <end position="145"/>
    </location>
</feature>
<proteinExistence type="predicted"/>
<comment type="caution">
    <text evidence="2">The sequence shown here is derived from an EMBL/GenBank/DDBJ whole genome shotgun (WGS) entry which is preliminary data.</text>
</comment>
<dbReference type="EMBL" id="JANBUY010000019">
    <property type="protein sequence ID" value="KAJ2867414.1"/>
    <property type="molecule type" value="Genomic_DNA"/>
</dbReference>
<dbReference type="Pfam" id="PF07714">
    <property type="entry name" value="PK_Tyr_Ser-Thr"/>
    <property type="match status" value="1"/>
</dbReference>
<dbReference type="SUPFAM" id="SSF56112">
    <property type="entry name" value="Protein kinase-like (PK-like)"/>
    <property type="match status" value="1"/>
</dbReference>
<dbReference type="PROSITE" id="PS50011">
    <property type="entry name" value="PROTEIN_KINASE_DOM"/>
    <property type="match status" value="1"/>
</dbReference>
<accession>A0A9W8INV3</accession>
<protein>
    <recommendedName>
        <fullName evidence="1">Protein kinase domain-containing protein</fullName>
    </recommendedName>
</protein>
<sequence>MDNLLIDEKGDVLVCDFEDKGYSCEWAAPEVLEEFKISKASDIYSLGCTMFEIVNDGDNPWGSEDRELNVLAKEFEFITKNIINMAVKGISVTGASQGLNNTPNLTAHDGDVRDAKMEANAMGTANYTLVFIPSHSMFSKSLMLS</sequence>
<organism evidence="2 3">
    <name type="scientific">Coemansia aciculifera</name>
    <dbReference type="NCBI Taxonomy" id="417176"/>
    <lineage>
        <taxon>Eukaryota</taxon>
        <taxon>Fungi</taxon>
        <taxon>Fungi incertae sedis</taxon>
        <taxon>Zoopagomycota</taxon>
        <taxon>Kickxellomycotina</taxon>
        <taxon>Kickxellomycetes</taxon>
        <taxon>Kickxellales</taxon>
        <taxon>Kickxellaceae</taxon>
        <taxon>Coemansia</taxon>
    </lineage>
</organism>
<evidence type="ECO:0000313" key="2">
    <source>
        <dbReference type="EMBL" id="KAJ2867414.1"/>
    </source>
</evidence>
<reference evidence="2" key="1">
    <citation type="submission" date="2022-07" db="EMBL/GenBank/DDBJ databases">
        <title>Phylogenomic reconstructions and comparative analyses of Kickxellomycotina fungi.</title>
        <authorList>
            <person name="Reynolds N.K."/>
            <person name="Stajich J.E."/>
            <person name="Barry K."/>
            <person name="Grigoriev I.V."/>
            <person name="Crous P."/>
            <person name="Smith M.E."/>
        </authorList>
    </citation>
    <scope>NUCLEOTIDE SEQUENCE</scope>
    <source>
        <strain evidence="2">RSA 476</strain>
    </source>
</reference>
<evidence type="ECO:0000313" key="3">
    <source>
        <dbReference type="Proteomes" id="UP001140074"/>
    </source>
</evidence>
<dbReference type="InterPro" id="IPR011009">
    <property type="entry name" value="Kinase-like_dom_sf"/>
</dbReference>